<reference evidence="5 6" key="1">
    <citation type="submission" date="2018-10" db="EMBL/GenBank/DDBJ databases">
        <authorList>
            <consortium name="Pathogen Informatics"/>
        </authorList>
    </citation>
    <scope>NUCLEOTIDE SEQUENCE [LARGE SCALE GENOMIC DNA]</scope>
</reference>
<evidence type="ECO:0000256" key="2">
    <source>
        <dbReference type="ARBA" id="ARBA00022679"/>
    </source>
</evidence>
<organism evidence="5 6">
    <name type="scientific">Mesocestoides corti</name>
    <name type="common">Flatworm</name>
    <dbReference type="NCBI Taxonomy" id="53468"/>
    <lineage>
        <taxon>Eukaryota</taxon>
        <taxon>Metazoa</taxon>
        <taxon>Spiralia</taxon>
        <taxon>Lophotrochozoa</taxon>
        <taxon>Platyhelminthes</taxon>
        <taxon>Cestoda</taxon>
        <taxon>Eucestoda</taxon>
        <taxon>Cyclophyllidea</taxon>
        <taxon>Mesocestoididae</taxon>
        <taxon>Mesocestoides</taxon>
    </lineage>
</organism>
<evidence type="ECO:0000256" key="3">
    <source>
        <dbReference type="PROSITE-ProRule" id="PRU00354"/>
    </source>
</evidence>
<dbReference type="WBParaSite" id="MCU_013351-RA">
    <property type="protein sequence ID" value="MCU_013351-RA"/>
    <property type="gene ID" value="MCU_013351"/>
</dbReference>
<dbReference type="Gene3D" id="3.40.50.150">
    <property type="entry name" value="Vaccinia Virus protein VP39"/>
    <property type="match status" value="1"/>
</dbReference>
<name>A0A0R3UC97_MESCO</name>
<comment type="similarity">
    <text evidence="1">Belongs to the spermidine/spermine synthase family.</text>
</comment>
<evidence type="ECO:0000313" key="7">
    <source>
        <dbReference type="WBParaSite" id="MCU_013351-RA"/>
    </source>
</evidence>
<dbReference type="Proteomes" id="UP000267029">
    <property type="component" value="Unassembled WGS sequence"/>
</dbReference>
<evidence type="ECO:0000256" key="1">
    <source>
        <dbReference type="ARBA" id="ARBA00007867"/>
    </source>
</evidence>
<dbReference type="PROSITE" id="PS51006">
    <property type="entry name" value="PABS_2"/>
    <property type="match status" value="1"/>
</dbReference>
<dbReference type="EMBL" id="UXSR01001844">
    <property type="protein sequence ID" value="VDD78543.1"/>
    <property type="molecule type" value="Genomic_DNA"/>
</dbReference>
<feature type="domain" description="PABS" evidence="4">
    <location>
        <begin position="1"/>
        <end position="44"/>
    </location>
</feature>
<dbReference type="Pfam" id="PF01564">
    <property type="entry name" value="Spermine_synth"/>
    <property type="match status" value="1"/>
</dbReference>
<gene>
    <name evidence="5" type="ORF">MCOS_LOCUS4546</name>
</gene>
<keyword evidence="6" id="KW-1185">Reference proteome</keyword>
<accession>A0A0R3UC97</accession>
<dbReference type="OrthoDB" id="38125at2759"/>
<evidence type="ECO:0000259" key="4">
    <source>
        <dbReference type="PROSITE" id="PS51006"/>
    </source>
</evidence>
<dbReference type="InterPro" id="IPR029063">
    <property type="entry name" value="SAM-dependent_MTases_sf"/>
</dbReference>
<keyword evidence="2 3" id="KW-0808">Transferase</keyword>
<dbReference type="GO" id="GO:0006596">
    <property type="term" value="P:polyamine biosynthetic process"/>
    <property type="evidence" value="ECO:0007669"/>
    <property type="project" value="UniProtKB-UniRule"/>
</dbReference>
<dbReference type="GO" id="GO:0016740">
    <property type="term" value="F:transferase activity"/>
    <property type="evidence" value="ECO:0007669"/>
    <property type="project" value="UniProtKB-UniRule"/>
</dbReference>
<protein>
    <submittedName>
        <fullName evidence="7">PABS domain-containing protein</fullName>
    </submittedName>
</protein>
<proteinExistence type="inferred from homology"/>
<dbReference type="STRING" id="53468.A0A0R3UC97"/>
<dbReference type="InterPro" id="IPR030374">
    <property type="entry name" value="PABS"/>
</dbReference>
<dbReference type="SUPFAM" id="SSF53335">
    <property type="entry name" value="S-adenosyl-L-methionine-dependent methyltransferases"/>
    <property type="match status" value="1"/>
</dbReference>
<comment type="caution">
    <text evidence="3">Lacks conserved residue(s) required for the propagation of feature annotation.</text>
</comment>
<reference evidence="7" key="2">
    <citation type="submission" date="2019-11" db="UniProtKB">
        <authorList>
            <consortium name="WormBaseParasite"/>
        </authorList>
    </citation>
    <scope>IDENTIFICATION</scope>
</reference>
<evidence type="ECO:0000313" key="6">
    <source>
        <dbReference type="Proteomes" id="UP000267029"/>
    </source>
</evidence>
<keyword evidence="3" id="KW-0620">Polyamine biosynthesis</keyword>
<dbReference type="AlphaFoldDB" id="A0A0R3UC97"/>
<evidence type="ECO:0000313" key="5">
    <source>
        <dbReference type="EMBL" id="VDD78543.1"/>
    </source>
</evidence>
<sequence length="63" mass="7071">MFLDVPIIQRLLGFCRAVFPVVGYAYNIVPTYPSGHLGYVIASKNKVTLSRLKHASFRLLTSM</sequence>